<reference evidence="1 2" key="1">
    <citation type="submission" date="2014-04" db="EMBL/GenBank/DDBJ databases">
        <title>Evolutionary Origins and Diversification of the Mycorrhizal Mutualists.</title>
        <authorList>
            <consortium name="DOE Joint Genome Institute"/>
            <consortium name="Mycorrhizal Genomics Consortium"/>
            <person name="Kohler A."/>
            <person name="Kuo A."/>
            <person name="Nagy L.G."/>
            <person name="Floudas D."/>
            <person name="Copeland A."/>
            <person name="Barry K.W."/>
            <person name="Cichocki N."/>
            <person name="Veneault-Fourrey C."/>
            <person name="LaButti K."/>
            <person name="Lindquist E.A."/>
            <person name="Lipzen A."/>
            <person name="Lundell T."/>
            <person name="Morin E."/>
            <person name="Murat C."/>
            <person name="Riley R."/>
            <person name="Ohm R."/>
            <person name="Sun H."/>
            <person name="Tunlid A."/>
            <person name="Henrissat B."/>
            <person name="Grigoriev I.V."/>
            <person name="Hibbett D.S."/>
            <person name="Martin F."/>
        </authorList>
    </citation>
    <scope>NUCLEOTIDE SEQUENCE [LARGE SCALE GENOMIC DNA]</scope>
    <source>
        <strain evidence="1 2">Koide BX008</strain>
    </source>
</reference>
<evidence type="ECO:0000313" key="2">
    <source>
        <dbReference type="Proteomes" id="UP000054549"/>
    </source>
</evidence>
<evidence type="ECO:0000313" key="1">
    <source>
        <dbReference type="EMBL" id="KIL63657.1"/>
    </source>
</evidence>
<sequence length="161" mass="18226">MQTEGHNSVPNIAEPAMVPVATQFQGVHGFNISGDPILANIDVNTGSLTTVNNYGETHIDCVFDLTELQEIFVSFAALHNSSEQDADRRFSAETMQHSWTSEQDVRIKLLKMRSLLKFKSFIDVLHRFFPLRPIPCEHTRWTKAILEANCRISRSTCLYGD</sequence>
<proteinExistence type="predicted"/>
<dbReference type="EMBL" id="KN818256">
    <property type="protein sequence ID" value="KIL63657.1"/>
    <property type="molecule type" value="Genomic_DNA"/>
</dbReference>
<dbReference type="InParanoid" id="A0A0C2WPS5"/>
<name>A0A0C2WPS5_AMAMK</name>
<dbReference type="HOGENOM" id="CLU_1643275_0_0_1"/>
<organism evidence="1 2">
    <name type="scientific">Amanita muscaria (strain Koide BX008)</name>
    <dbReference type="NCBI Taxonomy" id="946122"/>
    <lineage>
        <taxon>Eukaryota</taxon>
        <taxon>Fungi</taxon>
        <taxon>Dikarya</taxon>
        <taxon>Basidiomycota</taxon>
        <taxon>Agaricomycotina</taxon>
        <taxon>Agaricomycetes</taxon>
        <taxon>Agaricomycetidae</taxon>
        <taxon>Agaricales</taxon>
        <taxon>Pluteineae</taxon>
        <taxon>Amanitaceae</taxon>
        <taxon>Amanita</taxon>
    </lineage>
</organism>
<dbReference type="Proteomes" id="UP000054549">
    <property type="component" value="Unassembled WGS sequence"/>
</dbReference>
<dbReference type="AlphaFoldDB" id="A0A0C2WPS5"/>
<accession>A0A0C2WPS5</accession>
<protein>
    <submittedName>
        <fullName evidence="1">Uncharacterized protein</fullName>
    </submittedName>
</protein>
<keyword evidence="2" id="KW-1185">Reference proteome</keyword>
<gene>
    <name evidence="1" type="ORF">M378DRAFT_164077</name>
</gene>